<dbReference type="InterPro" id="IPR039422">
    <property type="entry name" value="MarR/SlyA-like"/>
</dbReference>
<dbReference type="Proteomes" id="UP000315759">
    <property type="component" value="Unassembled WGS sequence"/>
</dbReference>
<dbReference type="Gene3D" id="1.10.10.10">
    <property type="entry name" value="Winged helix-like DNA-binding domain superfamily/Winged helix DNA-binding domain"/>
    <property type="match status" value="1"/>
</dbReference>
<dbReference type="PANTHER" id="PTHR33164">
    <property type="entry name" value="TRANSCRIPTIONAL REGULATOR, MARR FAMILY"/>
    <property type="match status" value="1"/>
</dbReference>
<dbReference type="InterPro" id="IPR036388">
    <property type="entry name" value="WH-like_DNA-bd_sf"/>
</dbReference>
<comment type="caution">
    <text evidence="2">The sequence shown here is derived from an EMBL/GenBank/DDBJ whole genome shotgun (WGS) entry which is preliminary data.</text>
</comment>
<feature type="domain" description="HTH marR-type" evidence="1">
    <location>
        <begin position="22"/>
        <end position="153"/>
    </location>
</feature>
<dbReference type="InterPro" id="IPR000835">
    <property type="entry name" value="HTH_MarR-typ"/>
</dbReference>
<evidence type="ECO:0000313" key="3">
    <source>
        <dbReference type="Proteomes" id="UP000315759"/>
    </source>
</evidence>
<dbReference type="EMBL" id="VIFX01000006">
    <property type="protein sequence ID" value="TQR87520.1"/>
    <property type="molecule type" value="Genomic_DNA"/>
</dbReference>
<dbReference type="SMART" id="SM00347">
    <property type="entry name" value="HTH_MARR"/>
    <property type="match status" value="1"/>
</dbReference>
<dbReference type="InterPro" id="IPR036390">
    <property type="entry name" value="WH_DNA-bd_sf"/>
</dbReference>
<reference evidence="2 3" key="1">
    <citation type="submission" date="2018-10" db="EMBL/GenBank/DDBJ databases">
        <title>Draft genome of Mycobacterium hodleri strain B.</title>
        <authorList>
            <person name="Amande T.J."/>
            <person name="Mcgenity T.J."/>
        </authorList>
    </citation>
    <scope>NUCLEOTIDE SEQUENCE [LARGE SCALE GENOMIC DNA]</scope>
    <source>
        <strain evidence="2 3">B</strain>
    </source>
</reference>
<evidence type="ECO:0000313" key="2">
    <source>
        <dbReference type="EMBL" id="TQR87520.1"/>
    </source>
</evidence>
<dbReference type="Pfam" id="PF12802">
    <property type="entry name" value="MarR_2"/>
    <property type="match status" value="1"/>
</dbReference>
<dbReference type="SUPFAM" id="SSF46785">
    <property type="entry name" value="Winged helix' DNA-binding domain"/>
    <property type="match status" value="1"/>
</dbReference>
<dbReference type="PROSITE" id="PS50995">
    <property type="entry name" value="HTH_MARR_2"/>
    <property type="match status" value="1"/>
</dbReference>
<dbReference type="GO" id="GO:0003700">
    <property type="term" value="F:DNA-binding transcription factor activity"/>
    <property type="evidence" value="ECO:0007669"/>
    <property type="project" value="InterPro"/>
</dbReference>
<organism evidence="2 3">
    <name type="scientific">Mycolicibacterium hodleri</name>
    <dbReference type="NCBI Taxonomy" id="49897"/>
    <lineage>
        <taxon>Bacteria</taxon>
        <taxon>Bacillati</taxon>
        <taxon>Actinomycetota</taxon>
        <taxon>Actinomycetes</taxon>
        <taxon>Mycobacteriales</taxon>
        <taxon>Mycobacteriaceae</taxon>
        <taxon>Mycolicibacterium</taxon>
    </lineage>
</organism>
<dbReference type="PANTHER" id="PTHR33164:SF43">
    <property type="entry name" value="HTH-TYPE TRANSCRIPTIONAL REPRESSOR YETL"/>
    <property type="match status" value="1"/>
</dbReference>
<accession>A0A544W5M0</accession>
<dbReference type="GO" id="GO:0006950">
    <property type="term" value="P:response to stress"/>
    <property type="evidence" value="ECO:0007669"/>
    <property type="project" value="TreeGrafter"/>
</dbReference>
<name>A0A544W5M0_9MYCO</name>
<gene>
    <name evidence="2" type="ORF">D8S82_07040</name>
</gene>
<dbReference type="RefSeq" id="WP_142551377.1">
    <property type="nucleotide sequence ID" value="NZ_VIFX01000006.1"/>
</dbReference>
<keyword evidence="3" id="KW-1185">Reference proteome</keyword>
<proteinExistence type="predicted"/>
<evidence type="ECO:0000259" key="1">
    <source>
        <dbReference type="PROSITE" id="PS50995"/>
    </source>
</evidence>
<protein>
    <submittedName>
        <fullName evidence="2">MarR family transcriptional regulator</fullName>
    </submittedName>
</protein>
<sequence>MTDYSATRQHAVKSEEPVCVAFAELFDQIGRLATVIEAIGNGLARPSGQSLARWQVLAAVEACATPVSGIAEHLGHSRQSVQRIADLLVQDGLALYRDNPAHRRAKMLEITPAGLTALHRMRALFDQLAQRTTAGLETEHLDLARHTLDELRLRLEAELPNLPRA</sequence>
<dbReference type="AlphaFoldDB" id="A0A544W5M0"/>